<dbReference type="Proteomes" id="UP000005451">
    <property type="component" value="Unassembled WGS sequence"/>
</dbReference>
<dbReference type="PANTHER" id="PTHR33744">
    <property type="entry name" value="CARBOHYDRATE DIACID REGULATOR"/>
    <property type="match status" value="1"/>
</dbReference>
<dbReference type="InterPro" id="IPR025736">
    <property type="entry name" value="PucR_C-HTH_dom"/>
</dbReference>
<dbReference type="InterPro" id="IPR051448">
    <property type="entry name" value="CdaR-like_regulators"/>
</dbReference>
<reference evidence="3 4" key="2">
    <citation type="submission" date="2008-10" db="EMBL/GenBank/DDBJ databases">
        <title>Draft genome sequence of Anaerococcus hydrogenalis (DSM 7454).</title>
        <authorList>
            <person name="Sudarsanam P."/>
            <person name="Ley R."/>
            <person name="Guruge J."/>
            <person name="Turnbaugh P.J."/>
            <person name="Mahowald M."/>
            <person name="Liep D."/>
            <person name="Gordon J."/>
        </authorList>
    </citation>
    <scope>NUCLEOTIDE SEQUENCE [LARGE SCALE GENOMIC DNA]</scope>
    <source>
        <strain evidence="3 4">DSM 7454</strain>
    </source>
</reference>
<evidence type="ECO:0000313" key="4">
    <source>
        <dbReference type="Proteomes" id="UP000005451"/>
    </source>
</evidence>
<organism evidence="3 4">
    <name type="scientific">Anaerococcus hydrogenalis DSM 7454</name>
    <dbReference type="NCBI Taxonomy" id="561177"/>
    <lineage>
        <taxon>Bacteria</taxon>
        <taxon>Bacillati</taxon>
        <taxon>Bacillota</taxon>
        <taxon>Tissierellia</taxon>
        <taxon>Tissierellales</taxon>
        <taxon>Peptoniphilaceae</taxon>
        <taxon>Anaerococcus</taxon>
    </lineage>
</organism>
<dbReference type="Gene3D" id="1.10.10.2840">
    <property type="entry name" value="PucR C-terminal helix-turn-helix domain"/>
    <property type="match status" value="1"/>
</dbReference>
<dbReference type="Pfam" id="PF07905">
    <property type="entry name" value="PucR"/>
    <property type="match status" value="1"/>
</dbReference>
<protein>
    <submittedName>
        <fullName evidence="3">Purine catabolism regulatory protein-like family</fullName>
    </submittedName>
</protein>
<dbReference type="AlphaFoldDB" id="B6W8M0"/>
<dbReference type="EMBL" id="ABXA01000020">
    <property type="protein sequence ID" value="EEB36291.1"/>
    <property type="molecule type" value="Genomic_DNA"/>
</dbReference>
<accession>B6W8M0</accession>
<gene>
    <name evidence="3" type="ORF">ANHYDRO_00943</name>
</gene>
<dbReference type="PANTHER" id="PTHR33744:SF15">
    <property type="entry name" value="CARBOHYDRATE DIACID REGULATOR"/>
    <property type="match status" value="1"/>
</dbReference>
<evidence type="ECO:0000259" key="1">
    <source>
        <dbReference type="Pfam" id="PF07905"/>
    </source>
</evidence>
<feature type="domain" description="PucR C-terminal helix-turn-helix" evidence="2">
    <location>
        <begin position="310"/>
        <end position="363"/>
    </location>
</feature>
<feature type="domain" description="Purine catabolism PurC-like" evidence="1">
    <location>
        <begin position="6"/>
        <end position="121"/>
    </location>
</feature>
<name>B6W8M0_9FIRM</name>
<dbReference type="InterPro" id="IPR042070">
    <property type="entry name" value="PucR_C-HTH_sf"/>
</dbReference>
<dbReference type="Pfam" id="PF13556">
    <property type="entry name" value="HTH_30"/>
    <property type="match status" value="1"/>
</dbReference>
<dbReference type="eggNOG" id="COG2508">
    <property type="taxonomic scope" value="Bacteria"/>
</dbReference>
<evidence type="ECO:0000313" key="3">
    <source>
        <dbReference type="EMBL" id="EEB36291.1"/>
    </source>
</evidence>
<sequence length="382" mass="45122">MLTLIDLIHESILSELKYLTDKKLLDNKVSSITVMEVPDTYKWIEDYSIVITSLYSIRDSEEEILEILEKLKRNGCTCLAIKTGIYINKISDKVINKANKLGLAMFEIPLDIKYVDIINGISHIFYEDEVKISKAQNVFYNLIFEDYDYYSEKDLVKKSKYYGLDLNSYVFVFSTTGFNENKENNLGNISLSNNEYRYISLQNKDVISFIVFFENKICEKEKYEIISEILKDKKINKNNFGLSPIYEKIDGLRMAYFDSIKALNIGKILELNEKYFNYRDLEAYITVYDLLNNLYKKDTINKKIKLNKDLYQTLHTYYDYNLNIKKASEALFIHENTLRYRLNKIEEICSYSPYKFKDNLILFINYLLNKIEEIDDDSDGKK</sequence>
<dbReference type="STRING" id="561177.ANHYDRO_00943"/>
<proteinExistence type="predicted"/>
<evidence type="ECO:0000259" key="2">
    <source>
        <dbReference type="Pfam" id="PF13556"/>
    </source>
</evidence>
<comment type="caution">
    <text evidence="3">The sequence shown here is derived from an EMBL/GenBank/DDBJ whole genome shotgun (WGS) entry which is preliminary data.</text>
</comment>
<reference evidence="3 4" key="1">
    <citation type="submission" date="2008-09" db="EMBL/GenBank/DDBJ databases">
        <authorList>
            <person name="Fulton L."/>
            <person name="Clifton S."/>
            <person name="Fulton B."/>
            <person name="Xu J."/>
            <person name="Minx P."/>
            <person name="Pepin K.H."/>
            <person name="Johnson M."/>
            <person name="Thiruvilangam P."/>
            <person name="Bhonagiri V."/>
            <person name="Nash W.E."/>
            <person name="Mardis E.R."/>
            <person name="Wilson R.K."/>
        </authorList>
    </citation>
    <scope>NUCLEOTIDE SEQUENCE [LARGE SCALE GENOMIC DNA]</scope>
    <source>
        <strain evidence="3 4">DSM 7454</strain>
    </source>
</reference>
<dbReference type="InterPro" id="IPR012914">
    <property type="entry name" value="PucR_dom"/>
</dbReference>
<dbReference type="RefSeq" id="WP_004813835.1">
    <property type="nucleotide sequence ID" value="NZ_ABXA01000020.1"/>
</dbReference>